<evidence type="ECO:0000256" key="2">
    <source>
        <dbReference type="ARBA" id="ARBA00022475"/>
    </source>
</evidence>
<sequence>MPIAPEPVLGLVKRRNEPVVVRTLRSTVAAVLAFVVAQWLSGNSAPLLAPLTALLVVQVTTYSTLTIGIRRMFSVLLGVLIAVGFAELVDLTWWSLGVLILASLVAGHLLKVDPFVEEVAISAMLVLGVGNLHAAHTTAAGRVGETLIGVVVGMLFNLVYAPPTYIQPAGDAIHDLCARFRRLLTRIGGDLRTGASRKHADAWMQEARALDGEIVQADAALSQAEESLRLNPRAARHALNAGIVLRSGLDSLEHCTVTMRSVCRGLLALTEESDRYENVYPADVAAALDNLLGHMADAVDAFGQMVTAEISAQAEEAEAHLADALIRSRDARDAIAQLLRSESEYEPDTWELHGSLLASVDQILDELDVDKRAEPRLAAAKAAAGPTRAARHLLRMSRVRAPEGSRGRENRATVEWRAEHEPGDEPEVGSGRRFRGSPSASRGHPGPPQAPR</sequence>
<evidence type="ECO:0000256" key="5">
    <source>
        <dbReference type="ARBA" id="ARBA00023136"/>
    </source>
</evidence>
<keyword evidence="3 7" id="KW-0812">Transmembrane</keyword>
<evidence type="ECO:0000256" key="6">
    <source>
        <dbReference type="SAM" id="MobiDB-lite"/>
    </source>
</evidence>
<proteinExistence type="predicted"/>
<dbReference type="Proteomes" id="UP001500466">
    <property type="component" value="Unassembled WGS sequence"/>
</dbReference>
<protein>
    <submittedName>
        <fullName evidence="8">Aromatic acid exporter family protein</fullName>
    </submittedName>
</protein>
<feature type="region of interest" description="Disordered" evidence="6">
    <location>
        <begin position="397"/>
        <end position="452"/>
    </location>
</feature>
<feature type="transmembrane region" description="Helical" evidence="7">
    <location>
        <begin position="76"/>
        <end position="107"/>
    </location>
</feature>
<dbReference type="Pfam" id="PF06081">
    <property type="entry name" value="ArAE_1"/>
    <property type="match status" value="1"/>
</dbReference>
<evidence type="ECO:0000313" key="8">
    <source>
        <dbReference type="EMBL" id="GAA4966328.1"/>
    </source>
</evidence>
<evidence type="ECO:0000256" key="3">
    <source>
        <dbReference type="ARBA" id="ARBA00022692"/>
    </source>
</evidence>
<keyword evidence="2" id="KW-1003">Cell membrane</keyword>
<comment type="caution">
    <text evidence="8">The sequence shown here is derived from an EMBL/GenBank/DDBJ whole genome shotgun (WGS) entry which is preliminary data.</text>
</comment>
<evidence type="ECO:0000256" key="4">
    <source>
        <dbReference type="ARBA" id="ARBA00022989"/>
    </source>
</evidence>
<organism evidence="8 9">
    <name type="scientific">Yinghuangia aomiensis</name>
    <dbReference type="NCBI Taxonomy" id="676205"/>
    <lineage>
        <taxon>Bacteria</taxon>
        <taxon>Bacillati</taxon>
        <taxon>Actinomycetota</taxon>
        <taxon>Actinomycetes</taxon>
        <taxon>Kitasatosporales</taxon>
        <taxon>Streptomycetaceae</taxon>
        <taxon>Yinghuangia</taxon>
    </lineage>
</organism>
<evidence type="ECO:0000256" key="1">
    <source>
        <dbReference type="ARBA" id="ARBA00004651"/>
    </source>
</evidence>
<evidence type="ECO:0000256" key="7">
    <source>
        <dbReference type="SAM" id="Phobius"/>
    </source>
</evidence>
<dbReference type="RefSeq" id="WP_345676299.1">
    <property type="nucleotide sequence ID" value="NZ_BAABHS010000010.1"/>
</dbReference>
<feature type="compositionally biased region" description="Basic and acidic residues" evidence="6">
    <location>
        <begin position="400"/>
        <end position="423"/>
    </location>
</feature>
<dbReference type="InterPro" id="IPR010343">
    <property type="entry name" value="ArAE_1"/>
</dbReference>
<keyword evidence="9" id="KW-1185">Reference proteome</keyword>
<feature type="transmembrane region" description="Helical" evidence="7">
    <location>
        <begin position="47"/>
        <end position="69"/>
    </location>
</feature>
<gene>
    <name evidence="8" type="ORF">GCM10023205_33670</name>
</gene>
<dbReference type="EMBL" id="BAABHS010000010">
    <property type="protein sequence ID" value="GAA4966328.1"/>
    <property type="molecule type" value="Genomic_DNA"/>
</dbReference>
<name>A0ABP9HBE7_9ACTN</name>
<keyword evidence="5 7" id="KW-0472">Membrane</keyword>
<keyword evidence="4 7" id="KW-1133">Transmembrane helix</keyword>
<reference evidence="9" key="1">
    <citation type="journal article" date="2019" name="Int. J. Syst. Evol. Microbiol.">
        <title>The Global Catalogue of Microorganisms (GCM) 10K type strain sequencing project: providing services to taxonomists for standard genome sequencing and annotation.</title>
        <authorList>
            <consortium name="The Broad Institute Genomics Platform"/>
            <consortium name="The Broad Institute Genome Sequencing Center for Infectious Disease"/>
            <person name="Wu L."/>
            <person name="Ma J."/>
        </authorList>
    </citation>
    <scope>NUCLEOTIDE SEQUENCE [LARGE SCALE GENOMIC DNA]</scope>
    <source>
        <strain evidence="9">JCM 17986</strain>
    </source>
</reference>
<feature type="transmembrane region" description="Helical" evidence="7">
    <location>
        <begin position="23"/>
        <end position="41"/>
    </location>
</feature>
<evidence type="ECO:0000313" key="9">
    <source>
        <dbReference type="Proteomes" id="UP001500466"/>
    </source>
</evidence>
<accession>A0ABP9HBE7</accession>
<comment type="subcellular location">
    <subcellularLocation>
        <location evidence="1">Cell membrane</location>
        <topology evidence="1">Multi-pass membrane protein</topology>
    </subcellularLocation>
</comment>